<dbReference type="InterPro" id="IPR050413">
    <property type="entry name" value="TCR_beta_variable"/>
</dbReference>
<gene>
    <name evidence="5" type="ORF">JZ751_020471</name>
</gene>
<evidence type="ECO:0000256" key="2">
    <source>
        <dbReference type="ARBA" id="ARBA00022859"/>
    </source>
</evidence>
<reference evidence="5" key="1">
    <citation type="thesis" date="2021" institute="BYU ScholarsArchive" country="Provo, UT, USA">
        <title>Applications of and Algorithms for Genome Assembly and Genomic Analyses with an Emphasis on Marine Teleosts.</title>
        <authorList>
            <person name="Pickett B.D."/>
        </authorList>
    </citation>
    <scope>NUCLEOTIDE SEQUENCE</scope>
    <source>
        <strain evidence="5">HI-2016</strain>
    </source>
</reference>
<organism evidence="5 6">
    <name type="scientific">Albula glossodonta</name>
    <name type="common">roundjaw bonefish</name>
    <dbReference type="NCBI Taxonomy" id="121402"/>
    <lineage>
        <taxon>Eukaryota</taxon>
        <taxon>Metazoa</taxon>
        <taxon>Chordata</taxon>
        <taxon>Craniata</taxon>
        <taxon>Vertebrata</taxon>
        <taxon>Euteleostomi</taxon>
        <taxon>Actinopterygii</taxon>
        <taxon>Neopterygii</taxon>
        <taxon>Teleostei</taxon>
        <taxon>Albuliformes</taxon>
        <taxon>Albulidae</taxon>
        <taxon>Albula</taxon>
    </lineage>
</organism>
<comment type="caution">
    <text evidence="5">The sequence shown here is derived from an EMBL/GenBank/DDBJ whole genome shotgun (WGS) entry which is preliminary data.</text>
</comment>
<dbReference type="InterPro" id="IPR013106">
    <property type="entry name" value="Ig_V-set"/>
</dbReference>
<evidence type="ECO:0000256" key="1">
    <source>
        <dbReference type="ARBA" id="ARBA00022729"/>
    </source>
</evidence>
<dbReference type="GO" id="GO:0007166">
    <property type="term" value="P:cell surface receptor signaling pathway"/>
    <property type="evidence" value="ECO:0007669"/>
    <property type="project" value="TreeGrafter"/>
</dbReference>
<dbReference type="GO" id="GO:0005886">
    <property type="term" value="C:plasma membrane"/>
    <property type="evidence" value="ECO:0007669"/>
    <property type="project" value="TreeGrafter"/>
</dbReference>
<dbReference type="EMBL" id="JAFBMS010000005">
    <property type="protein sequence ID" value="KAG9352058.1"/>
    <property type="molecule type" value="Genomic_DNA"/>
</dbReference>
<dbReference type="InterPro" id="IPR036179">
    <property type="entry name" value="Ig-like_dom_sf"/>
</dbReference>
<dbReference type="Pfam" id="PF07686">
    <property type="entry name" value="V-set"/>
    <property type="match status" value="1"/>
</dbReference>
<name>A0A8T2PN72_9TELE</name>
<dbReference type="PANTHER" id="PTHR23268">
    <property type="entry name" value="T-CELL RECEPTOR BETA CHAIN"/>
    <property type="match status" value="1"/>
</dbReference>
<dbReference type="SUPFAM" id="SSF48726">
    <property type="entry name" value="Immunoglobulin"/>
    <property type="match status" value="1"/>
</dbReference>
<feature type="signal peptide" evidence="3">
    <location>
        <begin position="1"/>
        <end position="21"/>
    </location>
</feature>
<evidence type="ECO:0000313" key="6">
    <source>
        <dbReference type="Proteomes" id="UP000824540"/>
    </source>
</evidence>
<dbReference type="Gene3D" id="2.60.40.10">
    <property type="entry name" value="Immunoglobulins"/>
    <property type="match status" value="1"/>
</dbReference>
<protein>
    <recommendedName>
        <fullName evidence="4">Ig-like domain-containing protein</fullName>
    </recommendedName>
</protein>
<keyword evidence="1 3" id="KW-0732">Signal</keyword>
<dbReference type="GO" id="GO:0002376">
    <property type="term" value="P:immune system process"/>
    <property type="evidence" value="ECO:0007669"/>
    <property type="project" value="UniProtKB-KW"/>
</dbReference>
<evidence type="ECO:0000259" key="4">
    <source>
        <dbReference type="PROSITE" id="PS50835"/>
    </source>
</evidence>
<dbReference type="InterPro" id="IPR013783">
    <property type="entry name" value="Ig-like_fold"/>
</dbReference>
<keyword evidence="6" id="KW-1185">Reference proteome</keyword>
<dbReference type="OrthoDB" id="9049585at2759"/>
<dbReference type="InterPro" id="IPR007110">
    <property type="entry name" value="Ig-like_dom"/>
</dbReference>
<accession>A0A8T2PN72</accession>
<evidence type="ECO:0000313" key="5">
    <source>
        <dbReference type="EMBL" id="KAG9352058.1"/>
    </source>
</evidence>
<dbReference type="AlphaFoldDB" id="A0A8T2PN72"/>
<feature type="chain" id="PRO_5035791311" description="Ig-like domain-containing protein" evidence="3">
    <location>
        <begin position="22"/>
        <end position="131"/>
    </location>
</feature>
<dbReference type="SMART" id="SM00409">
    <property type="entry name" value="IG"/>
    <property type="match status" value="1"/>
</dbReference>
<dbReference type="PROSITE" id="PS50835">
    <property type="entry name" value="IG_LIKE"/>
    <property type="match status" value="1"/>
</dbReference>
<keyword evidence="2" id="KW-0391">Immunity</keyword>
<feature type="domain" description="Ig-like" evidence="4">
    <location>
        <begin position="22"/>
        <end position="125"/>
    </location>
</feature>
<dbReference type="SMART" id="SM00406">
    <property type="entry name" value="IGv"/>
    <property type="match status" value="1"/>
</dbReference>
<sequence>MEQTQLILLFFHLCYMKAGWSTEVNQTPLEMIALPRGQLNISCSYKKNLEYINWYRQRQGKGLELIAYIITDNKPTFEGDFKEKESRFEIKKPTAYFGYLTIRTLELEDSAVYFCAASEHSDTFTAAPVIK</sequence>
<feature type="non-terminal residue" evidence="5">
    <location>
        <position position="1"/>
    </location>
</feature>
<evidence type="ECO:0000256" key="3">
    <source>
        <dbReference type="SAM" id="SignalP"/>
    </source>
</evidence>
<proteinExistence type="predicted"/>
<dbReference type="Proteomes" id="UP000824540">
    <property type="component" value="Unassembled WGS sequence"/>
</dbReference>
<dbReference type="InterPro" id="IPR003599">
    <property type="entry name" value="Ig_sub"/>
</dbReference>